<dbReference type="InterPro" id="IPR032675">
    <property type="entry name" value="LRR_dom_sf"/>
</dbReference>
<gene>
    <name evidence="2" type="ORF">BGZ65_006778</name>
</gene>
<dbReference type="SUPFAM" id="SSF52047">
    <property type="entry name" value="RNI-like"/>
    <property type="match status" value="1"/>
</dbReference>
<name>A0A9P6LR95_9FUNG</name>
<accession>A0A9P6LR95</accession>
<evidence type="ECO:0000313" key="3">
    <source>
        <dbReference type="Proteomes" id="UP000749646"/>
    </source>
</evidence>
<reference evidence="2" key="1">
    <citation type="journal article" date="2020" name="Fungal Divers.">
        <title>Resolving the Mortierellaceae phylogeny through synthesis of multi-gene phylogenetics and phylogenomics.</title>
        <authorList>
            <person name="Vandepol N."/>
            <person name="Liber J."/>
            <person name="Desiro A."/>
            <person name="Na H."/>
            <person name="Kennedy M."/>
            <person name="Barry K."/>
            <person name="Grigoriev I.V."/>
            <person name="Miller A.N."/>
            <person name="O'Donnell K."/>
            <person name="Stajich J.E."/>
            <person name="Bonito G."/>
        </authorList>
    </citation>
    <scope>NUCLEOTIDE SEQUENCE</scope>
    <source>
        <strain evidence="2">MES-2147</strain>
    </source>
</reference>
<dbReference type="Gene3D" id="3.80.10.10">
    <property type="entry name" value="Ribonuclease Inhibitor"/>
    <property type="match status" value="1"/>
</dbReference>
<feature type="region of interest" description="Disordered" evidence="1">
    <location>
        <begin position="353"/>
        <end position="379"/>
    </location>
</feature>
<feature type="compositionally biased region" description="Acidic residues" evidence="1">
    <location>
        <begin position="359"/>
        <end position="379"/>
    </location>
</feature>
<keyword evidence="3" id="KW-1185">Reference proteome</keyword>
<organism evidence="2 3">
    <name type="scientific">Modicella reniformis</name>
    <dbReference type="NCBI Taxonomy" id="1440133"/>
    <lineage>
        <taxon>Eukaryota</taxon>
        <taxon>Fungi</taxon>
        <taxon>Fungi incertae sedis</taxon>
        <taxon>Mucoromycota</taxon>
        <taxon>Mortierellomycotina</taxon>
        <taxon>Mortierellomycetes</taxon>
        <taxon>Mortierellales</taxon>
        <taxon>Mortierellaceae</taxon>
        <taxon>Modicella</taxon>
    </lineage>
</organism>
<sequence length="379" mass="44632">MDRFELLTEHCTKLEILDITIKTRDPEVWDHLSTLVRRNPRIKSTYICQRNPDPPKPFLEALSTCSTLRKLYVRMYELDEIRMELILDIAIRLEYLRISCFEIIIPKSLDKWSCFPVMEELKLNGDNKFPIPLELFRKCPNLRTLTWRTFEDTSDSVFDLCDLLKIHCPLLKSMTLFSESFTDKDLSLEIIWTHAISLGLCRMRRQTGEEKMVTQDWVCTHIQALAIFINGLEGKPEEWHRRILQQISKLKELKFLTLAPDESYDTHRSAHDGSNFPLRTGLDSLSSLKQLMALNISTLRQEMEEQDVRWMLEAWPKLLSVIGMLHPNKVRWEELCQILRERKVSSYVYSISENATDVESGEDTEEEEEEEEEEEVNEE</sequence>
<evidence type="ECO:0000256" key="1">
    <source>
        <dbReference type="SAM" id="MobiDB-lite"/>
    </source>
</evidence>
<dbReference type="AlphaFoldDB" id="A0A9P6LR95"/>
<dbReference type="EMBL" id="JAAAHW010010331">
    <property type="protein sequence ID" value="KAF9927397.1"/>
    <property type="molecule type" value="Genomic_DNA"/>
</dbReference>
<proteinExistence type="predicted"/>
<comment type="caution">
    <text evidence="2">The sequence shown here is derived from an EMBL/GenBank/DDBJ whole genome shotgun (WGS) entry which is preliminary data.</text>
</comment>
<dbReference type="Proteomes" id="UP000749646">
    <property type="component" value="Unassembled WGS sequence"/>
</dbReference>
<dbReference type="OrthoDB" id="2448743at2759"/>
<evidence type="ECO:0000313" key="2">
    <source>
        <dbReference type="EMBL" id="KAF9927397.1"/>
    </source>
</evidence>
<protein>
    <submittedName>
        <fullName evidence="2">Uncharacterized protein</fullName>
    </submittedName>
</protein>